<evidence type="ECO:0000313" key="4">
    <source>
        <dbReference type="EMBL" id="CAI9085914.1"/>
    </source>
</evidence>
<dbReference type="GO" id="GO:0008794">
    <property type="term" value="F:arsenate reductase (glutaredoxin) activity"/>
    <property type="evidence" value="ECO:0007669"/>
    <property type="project" value="UniProtKB-EC"/>
</dbReference>
<dbReference type="CDD" id="cd03034">
    <property type="entry name" value="ArsC_ArsC"/>
    <property type="match status" value="1"/>
</dbReference>
<reference evidence="4" key="1">
    <citation type="submission" date="2023-03" db="EMBL/GenBank/DDBJ databases">
        <authorList>
            <person name="Cremers G."/>
            <person name="Picone N."/>
        </authorList>
    </citation>
    <scope>NUCLEOTIDE SEQUENCE</scope>
    <source>
        <strain evidence="4">Sample_alias</strain>
    </source>
</reference>
<comment type="similarity">
    <text evidence="1 3">Belongs to the ArsC family.</text>
</comment>
<organism evidence="4 5">
    <name type="scientific">Candidatus Methylacidiphilum fumarolicum</name>
    <dbReference type="NCBI Taxonomy" id="591154"/>
    <lineage>
        <taxon>Bacteria</taxon>
        <taxon>Pseudomonadati</taxon>
        <taxon>Verrucomicrobiota</taxon>
        <taxon>Methylacidiphilae</taxon>
        <taxon>Methylacidiphilales</taxon>
        <taxon>Methylacidiphilaceae</taxon>
        <taxon>Methylacidiphilum (ex Ratnadevi et al. 2023)</taxon>
    </lineage>
</organism>
<dbReference type="InterPro" id="IPR006659">
    <property type="entry name" value="Arsenate_reductase"/>
</dbReference>
<dbReference type="InterPro" id="IPR006660">
    <property type="entry name" value="Arsenate_reductase-like"/>
</dbReference>
<name>A0ABN8XH58_9BACT</name>
<dbReference type="PROSITE" id="PS51353">
    <property type="entry name" value="ARSC"/>
    <property type="match status" value="1"/>
</dbReference>
<dbReference type="PANTHER" id="PTHR30041">
    <property type="entry name" value="ARSENATE REDUCTASE"/>
    <property type="match status" value="1"/>
</dbReference>
<dbReference type="Pfam" id="PF03960">
    <property type="entry name" value="ArsC"/>
    <property type="match status" value="1"/>
</dbReference>
<dbReference type="PROSITE" id="PS51354">
    <property type="entry name" value="GLUTAREDOXIN_2"/>
    <property type="match status" value="1"/>
</dbReference>
<dbReference type="PANTHER" id="PTHR30041:SF4">
    <property type="entry name" value="ARSENATE REDUCTASE"/>
    <property type="match status" value="1"/>
</dbReference>
<sequence length="134" mass="15622">MLSNKLTKRMAHKVLIYIKPTCSTCRKAVGILDEMKVDYEKIDYFSHPLSKEKWAELLKKMGKKPIEILRTKEETFTELKLDKHPFSDEALIEIMAAHPELIQRPILEIEDKAILGRPPECIKEFLHSVFNRSS</sequence>
<dbReference type="InterPro" id="IPR036249">
    <property type="entry name" value="Thioredoxin-like_sf"/>
</dbReference>
<gene>
    <name evidence="4" type="ORF">MFUM_1579</name>
</gene>
<dbReference type="EC" id="1.20.4.1" evidence="4"/>
<protein>
    <submittedName>
        <fullName evidence="4">Arsenate reductase</fullName>
        <ecNumber evidence="4">1.20.4.1</ecNumber>
    </submittedName>
</protein>
<evidence type="ECO:0000256" key="1">
    <source>
        <dbReference type="ARBA" id="ARBA00007198"/>
    </source>
</evidence>
<evidence type="ECO:0000256" key="3">
    <source>
        <dbReference type="PROSITE-ProRule" id="PRU01282"/>
    </source>
</evidence>
<keyword evidence="2 4" id="KW-0560">Oxidoreductase</keyword>
<dbReference type="Proteomes" id="UP001161497">
    <property type="component" value="Chromosome"/>
</dbReference>
<keyword evidence="5" id="KW-1185">Reference proteome</keyword>
<evidence type="ECO:0000313" key="5">
    <source>
        <dbReference type="Proteomes" id="UP001161497"/>
    </source>
</evidence>
<evidence type="ECO:0000256" key="2">
    <source>
        <dbReference type="ARBA" id="ARBA00023002"/>
    </source>
</evidence>
<dbReference type="Gene3D" id="3.40.30.10">
    <property type="entry name" value="Glutaredoxin"/>
    <property type="match status" value="1"/>
</dbReference>
<dbReference type="SUPFAM" id="SSF52833">
    <property type="entry name" value="Thioredoxin-like"/>
    <property type="match status" value="1"/>
</dbReference>
<dbReference type="EMBL" id="OX458932">
    <property type="protein sequence ID" value="CAI9085914.1"/>
    <property type="molecule type" value="Genomic_DNA"/>
</dbReference>
<proteinExistence type="inferred from homology"/>
<accession>A0ABN8XH58</accession>